<dbReference type="InterPro" id="IPR011711">
    <property type="entry name" value="GntR_C"/>
</dbReference>
<dbReference type="SUPFAM" id="SSF48008">
    <property type="entry name" value="GntR ligand-binding domain-like"/>
    <property type="match status" value="1"/>
</dbReference>
<evidence type="ECO:0000256" key="3">
    <source>
        <dbReference type="ARBA" id="ARBA00023163"/>
    </source>
</evidence>
<dbReference type="RefSeq" id="WP_152157723.1">
    <property type="nucleotide sequence ID" value="NZ_WEHX01000009.1"/>
</dbReference>
<reference evidence="6 7" key="1">
    <citation type="submission" date="2019-10" db="EMBL/GenBank/DDBJ databases">
        <title>Genome diversity of Sutterella seckii.</title>
        <authorList>
            <person name="Chaplin A.V."/>
            <person name="Sokolova S.R."/>
            <person name="Mosin K.A."/>
            <person name="Ivanova E.L."/>
            <person name="Kochetkova T.O."/>
            <person name="Goltsov A.Y."/>
            <person name="Trofimov D.Y."/>
            <person name="Efimov B.A."/>
        </authorList>
    </citation>
    <scope>NUCLEOTIDE SEQUENCE [LARGE SCALE GENOMIC DNA]</scope>
    <source>
        <strain evidence="6 7">ASD393</strain>
    </source>
</reference>
<organism evidence="6 7">
    <name type="scientific">Sutterella seckii</name>
    <dbReference type="NCBI Taxonomy" id="1944635"/>
    <lineage>
        <taxon>Bacteria</taxon>
        <taxon>Pseudomonadati</taxon>
        <taxon>Pseudomonadota</taxon>
        <taxon>Betaproteobacteria</taxon>
        <taxon>Burkholderiales</taxon>
        <taxon>Sutterellaceae</taxon>
        <taxon>Sutterella</taxon>
    </lineage>
</organism>
<dbReference type="Pfam" id="PF00392">
    <property type="entry name" value="GntR"/>
    <property type="match status" value="1"/>
</dbReference>
<dbReference type="InterPro" id="IPR000524">
    <property type="entry name" value="Tscrpt_reg_HTH_GntR"/>
</dbReference>
<keyword evidence="2" id="KW-0238">DNA-binding</keyword>
<evidence type="ECO:0000313" key="6">
    <source>
        <dbReference type="EMBL" id="KAB7662277.1"/>
    </source>
</evidence>
<dbReference type="PANTHER" id="PTHR43537:SF24">
    <property type="entry name" value="GLUCONATE OPERON TRANSCRIPTIONAL REPRESSOR"/>
    <property type="match status" value="1"/>
</dbReference>
<dbReference type="SMART" id="SM00895">
    <property type="entry name" value="FCD"/>
    <property type="match status" value="1"/>
</dbReference>
<dbReference type="Proteomes" id="UP000430564">
    <property type="component" value="Unassembled WGS sequence"/>
</dbReference>
<accession>A0A6I1EP51</accession>
<dbReference type="Gene3D" id="1.10.10.10">
    <property type="entry name" value="Winged helix-like DNA-binding domain superfamily/Winged helix DNA-binding domain"/>
    <property type="match status" value="1"/>
</dbReference>
<dbReference type="AlphaFoldDB" id="A0A6I1EP51"/>
<dbReference type="Pfam" id="PF07729">
    <property type="entry name" value="FCD"/>
    <property type="match status" value="1"/>
</dbReference>
<dbReference type="SMART" id="SM00345">
    <property type="entry name" value="HTH_GNTR"/>
    <property type="match status" value="1"/>
</dbReference>
<gene>
    <name evidence="6" type="ORF">GBM95_02980</name>
</gene>
<dbReference type="InterPro" id="IPR008920">
    <property type="entry name" value="TF_FadR/GntR_C"/>
</dbReference>
<evidence type="ECO:0000256" key="2">
    <source>
        <dbReference type="ARBA" id="ARBA00023125"/>
    </source>
</evidence>
<dbReference type="EMBL" id="WEHX01000009">
    <property type="protein sequence ID" value="KAB7662277.1"/>
    <property type="molecule type" value="Genomic_DNA"/>
</dbReference>
<keyword evidence="1" id="KW-0805">Transcription regulation</keyword>
<dbReference type="GO" id="GO:0003677">
    <property type="term" value="F:DNA binding"/>
    <property type="evidence" value="ECO:0007669"/>
    <property type="project" value="UniProtKB-KW"/>
</dbReference>
<dbReference type="OrthoDB" id="5450856at2"/>
<dbReference type="InterPro" id="IPR036390">
    <property type="entry name" value="WH_DNA-bd_sf"/>
</dbReference>
<feature type="domain" description="HTH gntR-type" evidence="4">
    <location>
        <begin position="3"/>
        <end position="64"/>
    </location>
</feature>
<dbReference type="PANTHER" id="PTHR43537">
    <property type="entry name" value="TRANSCRIPTIONAL REGULATOR, GNTR FAMILY"/>
    <property type="match status" value="1"/>
</dbReference>
<keyword evidence="3" id="KW-0804">Transcription</keyword>
<feature type="domain" description="GntR C-terminal" evidence="5">
    <location>
        <begin position="89"/>
        <end position="213"/>
    </location>
</feature>
<dbReference type="Gene3D" id="1.20.120.530">
    <property type="entry name" value="GntR ligand-binding domain-like"/>
    <property type="match status" value="1"/>
</dbReference>
<dbReference type="GO" id="GO:0003700">
    <property type="term" value="F:DNA-binding transcription factor activity"/>
    <property type="evidence" value="ECO:0007669"/>
    <property type="project" value="InterPro"/>
</dbReference>
<evidence type="ECO:0000313" key="7">
    <source>
        <dbReference type="Proteomes" id="UP000430564"/>
    </source>
</evidence>
<proteinExistence type="predicted"/>
<dbReference type="InterPro" id="IPR036388">
    <property type="entry name" value="WH-like_DNA-bd_sf"/>
</dbReference>
<evidence type="ECO:0000256" key="1">
    <source>
        <dbReference type="ARBA" id="ARBA00023015"/>
    </source>
</evidence>
<dbReference type="SUPFAM" id="SSF46785">
    <property type="entry name" value="Winged helix' DNA-binding domain"/>
    <property type="match status" value="1"/>
</dbReference>
<evidence type="ECO:0000259" key="5">
    <source>
        <dbReference type="SMART" id="SM00895"/>
    </source>
</evidence>
<sequence>MDEESLFRDIHSHLMLQAREGQKMDTEMKLAERFNVSRYRVRRVLDILSRMGVVHRVQKRGLTLVSPEPEDLSKSIGSQIQSVGFNAMEFSEARDLIESAVLSLTVKRMTPMQLGRLSETFDQLERVNLAPLAALSIHQTFHSLFLEGCGNRVLQVFAAALLSECAQKLAEAGDNLPGSFVSEIISLDRDLLAALRAGDDEASRAALVELIDAEVAAAAAHGIKAD</sequence>
<comment type="caution">
    <text evidence="6">The sequence shown here is derived from an EMBL/GenBank/DDBJ whole genome shotgun (WGS) entry which is preliminary data.</text>
</comment>
<evidence type="ECO:0000259" key="4">
    <source>
        <dbReference type="SMART" id="SM00345"/>
    </source>
</evidence>
<name>A0A6I1EP51_9BURK</name>
<protein>
    <submittedName>
        <fullName evidence="6">FadR family transcriptional regulator</fullName>
    </submittedName>
</protein>